<keyword evidence="3" id="KW-1185">Reference proteome</keyword>
<dbReference type="RefSeq" id="WP_035235272.1">
    <property type="nucleotide sequence ID" value="NZ_ARXV01000024.1"/>
</dbReference>
<reference evidence="2 3" key="1">
    <citation type="submission" date="2012-09" db="EMBL/GenBank/DDBJ databases">
        <title>Genome Sequence of alkane-degrading Bacterium Alcanivorax sp. 19-m-6.</title>
        <authorList>
            <person name="Lai Q."/>
            <person name="Shao Z."/>
        </authorList>
    </citation>
    <scope>NUCLEOTIDE SEQUENCE [LARGE SCALE GENOMIC DNA]</scope>
    <source>
        <strain evidence="2 3">19-m-6</strain>
    </source>
</reference>
<proteinExistence type="predicted"/>
<gene>
    <name evidence="2" type="ORF">Y5S_03698</name>
</gene>
<keyword evidence="1" id="KW-1133">Transmembrane helix</keyword>
<evidence type="ECO:0000313" key="2">
    <source>
        <dbReference type="EMBL" id="KGD61690.1"/>
    </source>
</evidence>
<comment type="caution">
    <text evidence="2">The sequence shown here is derived from an EMBL/GenBank/DDBJ whole genome shotgun (WGS) entry which is preliminary data.</text>
</comment>
<dbReference type="AlphaFoldDB" id="A0A095UGT1"/>
<dbReference type="PATRIC" id="fig|1177154.3.peg.3702"/>
<keyword evidence="1" id="KW-0812">Transmembrane</keyword>
<dbReference type="EMBL" id="ARXV01000024">
    <property type="protein sequence ID" value="KGD61690.1"/>
    <property type="molecule type" value="Genomic_DNA"/>
</dbReference>
<evidence type="ECO:0000313" key="3">
    <source>
        <dbReference type="Proteomes" id="UP000029444"/>
    </source>
</evidence>
<feature type="transmembrane region" description="Helical" evidence="1">
    <location>
        <begin position="41"/>
        <end position="64"/>
    </location>
</feature>
<evidence type="ECO:0000256" key="1">
    <source>
        <dbReference type="SAM" id="Phobius"/>
    </source>
</evidence>
<name>A0A095UGT1_9GAMM</name>
<dbReference type="Proteomes" id="UP000029444">
    <property type="component" value="Unassembled WGS sequence"/>
</dbReference>
<accession>A0A095UGT1</accession>
<keyword evidence="1" id="KW-0472">Membrane</keyword>
<sequence length="71" mass="7619">MSFKKKIFRFAREFLKDAGIGLALLGAGALAFQGLGEANVVVFGVLFIVLGGVMNVASLVMLLLEDLIFEE</sequence>
<protein>
    <submittedName>
        <fullName evidence="2">Uncharacterized protein</fullName>
    </submittedName>
</protein>
<organism evidence="2 3">
    <name type="scientific">Alcanivorax nanhaiticus</name>
    <dbReference type="NCBI Taxonomy" id="1177154"/>
    <lineage>
        <taxon>Bacteria</taxon>
        <taxon>Pseudomonadati</taxon>
        <taxon>Pseudomonadota</taxon>
        <taxon>Gammaproteobacteria</taxon>
        <taxon>Oceanospirillales</taxon>
        <taxon>Alcanivoracaceae</taxon>
        <taxon>Alcanivorax</taxon>
    </lineage>
</organism>